<evidence type="ECO:0000256" key="2">
    <source>
        <dbReference type="RuleBase" id="RU000393"/>
    </source>
</evidence>
<evidence type="ECO:0000259" key="5">
    <source>
        <dbReference type="Pfam" id="PF00080"/>
    </source>
</evidence>
<sequence>MKYALLAAFGLVLLGATAFADSKAEADIINGQGEKIGTATFMEEGKGVKIAISVSKLSPGQHGLHIHAVGKCEGPNFTSAGGHLNPEGKKHGLESPEGPHAGDLPNLSVGPDGNAKTEITTDRVTLGEGKNSLFQPDGTALVIHVAEDDQKADPIGNAGPRAACGVIKKK</sequence>
<dbReference type="PANTHER" id="PTHR10003">
    <property type="entry name" value="SUPEROXIDE DISMUTASE CU-ZN -RELATED"/>
    <property type="match status" value="1"/>
</dbReference>
<dbReference type="Gene3D" id="2.60.40.200">
    <property type="entry name" value="Superoxide dismutase, copper/zinc binding domain"/>
    <property type="match status" value="1"/>
</dbReference>
<dbReference type="Proteomes" id="UP000534783">
    <property type="component" value="Unassembled WGS sequence"/>
</dbReference>
<dbReference type="EMBL" id="VTOW01000005">
    <property type="protein sequence ID" value="NKE73134.1"/>
    <property type="molecule type" value="Genomic_DNA"/>
</dbReference>
<evidence type="ECO:0000256" key="1">
    <source>
        <dbReference type="ARBA" id="ARBA00010457"/>
    </source>
</evidence>
<keyword evidence="7" id="KW-1185">Reference proteome</keyword>
<proteinExistence type="inferred from homology"/>
<keyword evidence="2" id="KW-0862">Zinc</keyword>
<feature type="domain" description="Superoxide dismutase copper/zinc binding" evidence="5">
    <location>
        <begin position="37"/>
        <end position="167"/>
    </location>
</feature>
<keyword evidence="4" id="KW-0732">Signal</keyword>
<dbReference type="InterPro" id="IPR024134">
    <property type="entry name" value="SOD_Cu/Zn_/chaperone"/>
</dbReference>
<evidence type="ECO:0000256" key="3">
    <source>
        <dbReference type="SAM" id="MobiDB-lite"/>
    </source>
</evidence>
<comment type="cofactor">
    <cofactor evidence="2">
        <name>Cu cation</name>
        <dbReference type="ChEBI" id="CHEBI:23378"/>
    </cofactor>
    <text evidence="2">Binds 1 copper ion per subunit.</text>
</comment>
<dbReference type="AlphaFoldDB" id="A0A7X6ID70"/>
<dbReference type="InterPro" id="IPR036423">
    <property type="entry name" value="SOD-like_Cu/Zn_dom_sf"/>
</dbReference>
<dbReference type="SUPFAM" id="SSF49329">
    <property type="entry name" value="Cu,Zn superoxide dismutase-like"/>
    <property type="match status" value="1"/>
</dbReference>
<keyword evidence="2" id="KW-0560">Oxidoreductase</keyword>
<dbReference type="RefSeq" id="WP_168063076.1">
    <property type="nucleotide sequence ID" value="NZ_VTOW01000005.1"/>
</dbReference>
<evidence type="ECO:0000313" key="6">
    <source>
        <dbReference type="EMBL" id="NKE73134.1"/>
    </source>
</evidence>
<feature type="region of interest" description="Disordered" evidence="3">
    <location>
        <begin position="77"/>
        <end position="112"/>
    </location>
</feature>
<feature type="signal peptide" evidence="4">
    <location>
        <begin position="1"/>
        <end position="20"/>
    </location>
</feature>
<evidence type="ECO:0000256" key="4">
    <source>
        <dbReference type="SAM" id="SignalP"/>
    </source>
</evidence>
<comment type="function">
    <text evidence="2">Destroys radicals which are normally produced within the cells and which are toxic to biological systems.</text>
</comment>
<comment type="cofactor">
    <cofactor evidence="2">
        <name>Zn(2+)</name>
        <dbReference type="ChEBI" id="CHEBI:29105"/>
    </cofactor>
    <text evidence="2">Binds 1 zinc ion per subunit.</text>
</comment>
<evidence type="ECO:0000313" key="7">
    <source>
        <dbReference type="Proteomes" id="UP000534783"/>
    </source>
</evidence>
<feature type="chain" id="PRO_5031196712" description="Superoxide dismutase [Cu-Zn]" evidence="4">
    <location>
        <begin position="21"/>
        <end position="170"/>
    </location>
</feature>
<gene>
    <name evidence="6" type="ORF">MNODULE_20470</name>
</gene>
<dbReference type="GO" id="GO:0005507">
    <property type="term" value="F:copper ion binding"/>
    <property type="evidence" value="ECO:0007669"/>
    <property type="project" value="InterPro"/>
</dbReference>
<keyword evidence="2" id="KW-0186">Copper</keyword>
<dbReference type="GO" id="GO:0004784">
    <property type="term" value="F:superoxide dismutase activity"/>
    <property type="evidence" value="ECO:0007669"/>
    <property type="project" value="UniProtKB-EC"/>
</dbReference>
<dbReference type="InterPro" id="IPR001424">
    <property type="entry name" value="SOD_Cu_Zn_dom"/>
</dbReference>
<reference evidence="6 7" key="1">
    <citation type="journal article" date="2020" name="Nature">
        <title>Bacterial chemolithoautotrophy via manganese oxidation.</title>
        <authorList>
            <person name="Yu H."/>
            <person name="Leadbetter J.R."/>
        </authorList>
    </citation>
    <scope>NUCLEOTIDE SEQUENCE [LARGE SCALE GENOMIC DNA]</scope>
    <source>
        <strain evidence="6 7">Mn-1</strain>
    </source>
</reference>
<dbReference type="CDD" id="cd00305">
    <property type="entry name" value="Cu-Zn_Superoxide_Dismutase"/>
    <property type="match status" value="1"/>
</dbReference>
<dbReference type="PROSITE" id="PS00332">
    <property type="entry name" value="SOD_CU_ZN_2"/>
    <property type="match status" value="1"/>
</dbReference>
<comment type="caution">
    <text evidence="6">The sequence shown here is derived from an EMBL/GenBank/DDBJ whole genome shotgun (WGS) entry which is preliminary data.</text>
</comment>
<comment type="similarity">
    <text evidence="1 2">Belongs to the Cu-Zn superoxide dismutase family.</text>
</comment>
<keyword evidence="2" id="KW-0479">Metal-binding</keyword>
<name>A0A7X6ID70_9BACT</name>
<accession>A0A7X6ID70</accession>
<comment type="catalytic activity">
    <reaction evidence="2">
        <text>2 superoxide + 2 H(+) = H2O2 + O2</text>
        <dbReference type="Rhea" id="RHEA:20696"/>
        <dbReference type="ChEBI" id="CHEBI:15378"/>
        <dbReference type="ChEBI" id="CHEBI:15379"/>
        <dbReference type="ChEBI" id="CHEBI:16240"/>
        <dbReference type="ChEBI" id="CHEBI:18421"/>
        <dbReference type="EC" id="1.15.1.1"/>
    </reaction>
</comment>
<dbReference type="InterPro" id="IPR018152">
    <property type="entry name" value="SOD_Cu/Zn_BS"/>
</dbReference>
<dbReference type="Pfam" id="PF00080">
    <property type="entry name" value="Sod_Cu"/>
    <property type="match status" value="1"/>
</dbReference>
<dbReference type="EC" id="1.15.1.1" evidence="2"/>
<protein>
    <recommendedName>
        <fullName evidence="2">Superoxide dismutase [Cu-Zn]</fullName>
        <ecNumber evidence="2">1.15.1.1</ecNumber>
    </recommendedName>
</protein>
<organism evidence="6 7">
    <name type="scientific">Candidatus Manganitrophus noduliformans</name>
    <dbReference type="NCBI Taxonomy" id="2606439"/>
    <lineage>
        <taxon>Bacteria</taxon>
        <taxon>Pseudomonadati</taxon>
        <taxon>Nitrospirota</taxon>
        <taxon>Nitrospiria</taxon>
        <taxon>Candidatus Troglogloeales</taxon>
        <taxon>Candidatus Manganitrophaceae</taxon>
        <taxon>Candidatus Manganitrophus</taxon>
    </lineage>
</organism>